<comment type="similarity">
    <text evidence="2">Belongs to the SPF27 family.</text>
</comment>
<sequence length="249" mass="28637">MSGREVLMLEAPPDPALEGWSAVRGDEDIDALPYIDEDYGDPRVKADVDRLVEEEMRRSVKKPADFLRDLPPMPKFDFENHPMLAREYERVRAGKPPAVLEMSRYGLEPPPLNKRNDVSAWRQAQRNAQSLVQHQIIRIENLDLMLKHGVVVWKHQNRQMESFLSRLQAIAWEYNENIENVNRERKFHQQNTGVQLDALSAQWSELCLKNIGIQAACAELENHIEQLKMEAKDCGLDLDGNMETTPATV</sequence>
<dbReference type="InterPro" id="IPR008409">
    <property type="entry name" value="SPF27"/>
</dbReference>
<evidence type="ECO:0000256" key="1">
    <source>
        <dbReference type="ARBA" id="ARBA00004123"/>
    </source>
</evidence>
<evidence type="ECO:0000313" key="9">
    <source>
        <dbReference type="Proteomes" id="UP001085076"/>
    </source>
</evidence>
<dbReference type="EMBL" id="JAGGNH010000003">
    <property type="protein sequence ID" value="KAJ0979109.1"/>
    <property type="molecule type" value="Genomic_DNA"/>
</dbReference>
<name>A0A9D5CUF0_9LILI</name>
<dbReference type="PANTHER" id="PTHR13296">
    <property type="entry name" value="BCAS2 PROTEIN"/>
    <property type="match status" value="1"/>
</dbReference>
<evidence type="ECO:0000256" key="7">
    <source>
        <dbReference type="SAM" id="Coils"/>
    </source>
</evidence>
<keyword evidence="9" id="KW-1185">Reference proteome</keyword>
<evidence type="ECO:0000256" key="5">
    <source>
        <dbReference type="ARBA" id="ARBA00023187"/>
    </source>
</evidence>
<keyword evidence="5" id="KW-0508">mRNA splicing</keyword>
<evidence type="ECO:0000256" key="3">
    <source>
        <dbReference type="ARBA" id="ARBA00022664"/>
    </source>
</evidence>
<protein>
    <recommendedName>
        <fullName evidence="10">Pre-mRNA-splicing factor SPF27 homolog</fullName>
    </recommendedName>
</protein>
<feature type="coiled-coil region" evidence="7">
    <location>
        <begin position="164"/>
        <end position="237"/>
    </location>
</feature>
<comment type="subcellular location">
    <subcellularLocation>
        <location evidence="1">Nucleus</location>
    </subcellularLocation>
</comment>
<evidence type="ECO:0000256" key="2">
    <source>
        <dbReference type="ARBA" id="ARBA00010788"/>
    </source>
</evidence>
<organism evidence="8 9">
    <name type="scientific">Dioscorea zingiberensis</name>
    <dbReference type="NCBI Taxonomy" id="325984"/>
    <lineage>
        <taxon>Eukaryota</taxon>
        <taxon>Viridiplantae</taxon>
        <taxon>Streptophyta</taxon>
        <taxon>Embryophyta</taxon>
        <taxon>Tracheophyta</taxon>
        <taxon>Spermatophyta</taxon>
        <taxon>Magnoliopsida</taxon>
        <taxon>Liliopsida</taxon>
        <taxon>Dioscoreales</taxon>
        <taxon>Dioscoreaceae</taxon>
        <taxon>Dioscorea</taxon>
    </lineage>
</organism>
<keyword evidence="7" id="KW-0175">Coiled coil</keyword>
<dbReference type="OrthoDB" id="205794at2759"/>
<dbReference type="GO" id="GO:0006397">
    <property type="term" value="P:mRNA processing"/>
    <property type="evidence" value="ECO:0007669"/>
    <property type="project" value="UniProtKB-KW"/>
</dbReference>
<reference evidence="8" key="1">
    <citation type="submission" date="2021-03" db="EMBL/GenBank/DDBJ databases">
        <authorList>
            <person name="Li Z."/>
            <person name="Yang C."/>
        </authorList>
    </citation>
    <scope>NUCLEOTIDE SEQUENCE</scope>
    <source>
        <strain evidence="8">Dzin_1.0</strain>
        <tissue evidence="8">Leaf</tissue>
    </source>
</reference>
<dbReference type="Proteomes" id="UP001085076">
    <property type="component" value="Miscellaneous, Linkage group lg03"/>
</dbReference>
<evidence type="ECO:0000256" key="6">
    <source>
        <dbReference type="ARBA" id="ARBA00023242"/>
    </source>
</evidence>
<reference evidence="8" key="2">
    <citation type="journal article" date="2022" name="Hortic Res">
        <title>The genome of Dioscorea zingiberensis sheds light on the biosynthesis, origin and evolution of the medicinally important diosgenin saponins.</title>
        <authorList>
            <person name="Li Y."/>
            <person name="Tan C."/>
            <person name="Li Z."/>
            <person name="Guo J."/>
            <person name="Li S."/>
            <person name="Chen X."/>
            <person name="Wang C."/>
            <person name="Dai X."/>
            <person name="Yang H."/>
            <person name="Song W."/>
            <person name="Hou L."/>
            <person name="Xu J."/>
            <person name="Tong Z."/>
            <person name="Xu A."/>
            <person name="Yuan X."/>
            <person name="Wang W."/>
            <person name="Yang Q."/>
            <person name="Chen L."/>
            <person name="Sun Z."/>
            <person name="Wang K."/>
            <person name="Pan B."/>
            <person name="Chen J."/>
            <person name="Bao Y."/>
            <person name="Liu F."/>
            <person name="Qi X."/>
            <person name="Gang D.R."/>
            <person name="Wen J."/>
            <person name="Li J."/>
        </authorList>
    </citation>
    <scope>NUCLEOTIDE SEQUENCE</scope>
    <source>
        <strain evidence="8">Dzin_1.0</strain>
    </source>
</reference>
<keyword evidence="6" id="KW-0539">Nucleus</keyword>
<dbReference type="PANTHER" id="PTHR13296:SF0">
    <property type="entry name" value="PRE-MRNA-SPLICING FACTOR SPF27"/>
    <property type="match status" value="1"/>
</dbReference>
<gene>
    <name evidence="8" type="ORF">J5N97_014583</name>
</gene>
<comment type="caution">
    <text evidence="8">The sequence shown here is derived from an EMBL/GenBank/DDBJ whole genome shotgun (WGS) entry which is preliminary data.</text>
</comment>
<keyword evidence="4" id="KW-0747">Spliceosome</keyword>
<dbReference type="AlphaFoldDB" id="A0A9D5CUF0"/>
<keyword evidence="3" id="KW-0507">mRNA processing</keyword>
<accession>A0A9D5CUF0</accession>
<dbReference type="GO" id="GO:0008380">
    <property type="term" value="P:RNA splicing"/>
    <property type="evidence" value="ECO:0007669"/>
    <property type="project" value="UniProtKB-KW"/>
</dbReference>
<proteinExistence type="inferred from homology"/>
<dbReference type="GO" id="GO:0071013">
    <property type="term" value="C:catalytic step 2 spliceosome"/>
    <property type="evidence" value="ECO:0007669"/>
    <property type="project" value="TreeGrafter"/>
</dbReference>
<evidence type="ECO:0008006" key="10">
    <source>
        <dbReference type="Google" id="ProtNLM"/>
    </source>
</evidence>
<dbReference type="GO" id="GO:0071011">
    <property type="term" value="C:precatalytic spliceosome"/>
    <property type="evidence" value="ECO:0007669"/>
    <property type="project" value="TreeGrafter"/>
</dbReference>
<evidence type="ECO:0000313" key="8">
    <source>
        <dbReference type="EMBL" id="KAJ0979109.1"/>
    </source>
</evidence>
<evidence type="ECO:0000256" key="4">
    <source>
        <dbReference type="ARBA" id="ARBA00022728"/>
    </source>
</evidence>
<dbReference type="GO" id="GO:0000974">
    <property type="term" value="C:Prp19 complex"/>
    <property type="evidence" value="ECO:0007669"/>
    <property type="project" value="TreeGrafter"/>
</dbReference>
<dbReference type="Pfam" id="PF05700">
    <property type="entry name" value="BCAS2"/>
    <property type="match status" value="1"/>
</dbReference>